<dbReference type="InterPro" id="IPR019339">
    <property type="entry name" value="CIR_N_dom"/>
</dbReference>
<dbReference type="Proteomes" id="UP000001514">
    <property type="component" value="Unassembled WGS sequence"/>
</dbReference>
<proteinExistence type="predicted"/>
<evidence type="ECO:0000259" key="2">
    <source>
        <dbReference type="SMART" id="SM01083"/>
    </source>
</evidence>
<dbReference type="InterPro" id="IPR040014">
    <property type="entry name" value="CIR1"/>
</dbReference>
<dbReference type="KEGG" id="smo:SELMODRAFT_416934"/>
<reference evidence="3 4" key="1">
    <citation type="journal article" date="2011" name="Science">
        <title>The Selaginella genome identifies genetic changes associated with the evolution of vascular plants.</title>
        <authorList>
            <person name="Banks J.A."/>
            <person name="Nishiyama T."/>
            <person name="Hasebe M."/>
            <person name="Bowman J.L."/>
            <person name="Gribskov M."/>
            <person name="dePamphilis C."/>
            <person name="Albert V.A."/>
            <person name="Aono N."/>
            <person name="Aoyama T."/>
            <person name="Ambrose B.A."/>
            <person name="Ashton N.W."/>
            <person name="Axtell M.J."/>
            <person name="Barker E."/>
            <person name="Barker M.S."/>
            <person name="Bennetzen J.L."/>
            <person name="Bonawitz N.D."/>
            <person name="Chapple C."/>
            <person name="Cheng C."/>
            <person name="Correa L.G."/>
            <person name="Dacre M."/>
            <person name="DeBarry J."/>
            <person name="Dreyer I."/>
            <person name="Elias M."/>
            <person name="Engstrom E.M."/>
            <person name="Estelle M."/>
            <person name="Feng L."/>
            <person name="Finet C."/>
            <person name="Floyd S.K."/>
            <person name="Frommer W.B."/>
            <person name="Fujita T."/>
            <person name="Gramzow L."/>
            <person name="Gutensohn M."/>
            <person name="Harholt J."/>
            <person name="Hattori M."/>
            <person name="Heyl A."/>
            <person name="Hirai T."/>
            <person name="Hiwatashi Y."/>
            <person name="Ishikawa M."/>
            <person name="Iwata M."/>
            <person name="Karol K.G."/>
            <person name="Koehler B."/>
            <person name="Kolukisaoglu U."/>
            <person name="Kubo M."/>
            <person name="Kurata T."/>
            <person name="Lalonde S."/>
            <person name="Li K."/>
            <person name="Li Y."/>
            <person name="Litt A."/>
            <person name="Lyons E."/>
            <person name="Manning G."/>
            <person name="Maruyama T."/>
            <person name="Michael T.P."/>
            <person name="Mikami K."/>
            <person name="Miyazaki S."/>
            <person name="Morinaga S."/>
            <person name="Murata T."/>
            <person name="Mueller-Roeber B."/>
            <person name="Nelson D.R."/>
            <person name="Obara M."/>
            <person name="Oguri Y."/>
            <person name="Olmstead R.G."/>
            <person name="Onodera N."/>
            <person name="Petersen B.L."/>
            <person name="Pils B."/>
            <person name="Prigge M."/>
            <person name="Rensing S.A."/>
            <person name="Riano-Pachon D.M."/>
            <person name="Roberts A.W."/>
            <person name="Sato Y."/>
            <person name="Scheller H.V."/>
            <person name="Schulz B."/>
            <person name="Schulz C."/>
            <person name="Shakirov E.V."/>
            <person name="Shibagaki N."/>
            <person name="Shinohara N."/>
            <person name="Shippen D.E."/>
            <person name="Soerensen I."/>
            <person name="Sotooka R."/>
            <person name="Sugimoto N."/>
            <person name="Sugita M."/>
            <person name="Sumikawa N."/>
            <person name="Tanurdzic M."/>
            <person name="Theissen G."/>
            <person name="Ulvskov P."/>
            <person name="Wakazuki S."/>
            <person name="Weng J.K."/>
            <person name="Willats W.W."/>
            <person name="Wipf D."/>
            <person name="Wolf P.G."/>
            <person name="Yang L."/>
            <person name="Zimmer A.D."/>
            <person name="Zhu Q."/>
            <person name="Mitros T."/>
            <person name="Hellsten U."/>
            <person name="Loque D."/>
            <person name="Otillar R."/>
            <person name="Salamov A."/>
            <person name="Schmutz J."/>
            <person name="Shapiro H."/>
            <person name="Lindquist E."/>
            <person name="Lucas S."/>
            <person name="Rokhsar D."/>
            <person name="Grigoriev I.V."/>
        </authorList>
    </citation>
    <scope>NUCLEOTIDE SEQUENCE [LARGE SCALE GENOMIC DNA]</scope>
</reference>
<feature type="compositionally biased region" description="Basic residues" evidence="1">
    <location>
        <begin position="285"/>
        <end position="301"/>
    </location>
</feature>
<gene>
    <name evidence="3" type="ORF">SELMODRAFT_416934</name>
</gene>
<evidence type="ECO:0000313" key="3">
    <source>
        <dbReference type="EMBL" id="EFJ22112.1"/>
    </source>
</evidence>
<feature type="region of interest" description="Disordered" evidence="1">
    <location>
        <begin position="282"/>
        <end position="452"/>
    </location>
</feature>
<keyword evidence="4" id="KW-1185">Reference proteome</keyword>
<protein>
    <recommendedName>
        <fullName evidence="2">CBF1-interacting co-repressor CIR N-terminal domain-containing protein</fullName>
    </recommendedName>
</protein>
<dbReference type="Gramene" id="EFJ22112">
    <property type="protein sequence ID" value="EFJ22112"/>
    <property type="gene ID" value="SELMODRAFT_416934"/>
</dbReference>
<dbReference type="GO" id="GO:0005634">
    <property type="term" value="C:nucleus"/>
    <property type="evidence" value="ECO:0000318"/>
    <property type="project" value="GO_Central"/>
</dbReference>
<name>D8S0V1_SELML</name>
<dbReference type="STRING" id="88036.D8S0V1"/>
<dbReference type="GO" id="GO:0045892">
    <property type="term" value="P:negative regulation of DNA-templated transcription"/>
    <property type="evidence" value="ECO:0000318"/>
    <property type="project" value="GO_Central"/>
</dbReference>
<feature type="domain" description="CBF1-interacting co-repressor CIR N-terminal" evidence="2">
    <location>
        <begin position="28"/>
        <end position="64"/>
    </location>
</feature>
<feature type="compositionally biased region" description="Basic and acidic residues" evidence="1">
    <location>
        <begin position="336"/>
        <end position="357"/>
    </location>
</feature>
<dbReference type="HOGENOM" id="CLU_033287_1_0_1"/>
<dbReference type="eggNOG" id="KOG3794">
    <property type="taxonomic scope" value="Eukaryota"/>
</dbReference>
<dbReference type="SMART" id="SM01083">
    <property type="entry name" value="Cir_N"/>
    <property type="match status" value="1"/>
</dbReference>
<dbReference type="Pfam" id="PF10197">
    <property type="entry name" value="Cir_N"/>
    <property type="match status" value="1"/>
</dbReference>
<feature type="compositionally biased region" description="Basic and acidic residues" evidence="1">
    <location>
        <begin position="369"/>
        <end position="401"/>
    </location>
</feature>
<evidence type="ECO:0000313" key="4">
    <source>
        <dbReference type="Proteomes" id="UP000001514"/>
    </source>
</evidence>
<accession>D8S0V1</accession>
<organism evidence="4">
    <name type="scientific">Selaginella moellendorffii</name>
    <name type="common">Spikemoss</name>
    <dbReference type="NCBI Taxonomy" id="88036"/>
    <lineage>
        <taxon>Eukaryota</taxon>
        <taxon>Viridiplantae</taxon>
        <taxon>Streptophyta</taxon>
        <taxon>Embryophyta</taxon>
        <taxon>Tracheophyta</taxon>
        <taxon>Lycopodiopsida</taxon>
        <taxon>Selaginellales</taxon>
        <taxon>Selaginellaceae</taxon>
        <taxon>Selaginella</taxon>
    </lineage>
</organism>
<feature type="region of interest" description="Disordered" evidence="1">
    <location>
        <begin position="1"/>
        <end position="22"/>
    </location>
</feature>
<feature type="compositionally biased region" description="Basic and acidic residues" evidence="1">
    <location>
        <begin position="408"/>
        <end position="427"/>
    </location>
</feature>
<evidence type="ECO:0000256" key="1">
    <source>
        <dbReference type="SAM" id="MobiDB-lite"/>
    </source>
</evidence>
<dbReference type="OMA" id="RCHESRR"/>
<sequence>MKKAPVQEAELKNKAGTAWSHSYLNQKPWHPLSYPNQRRKWIAEQTHLQRERRNEDVAREFAQEQEFYRQTAMLSKKEQEKAEAMKALSFMYLRPPGYNAESARAAEIADERKKLGDDDPVPSEEYTRPQPEKKKARVLDIYGRPVPTEEEFPALKNAPRLDTGTIARAKPFGVEIRNVKCARCGSFGHQSGDRECTMKDTIMPSEQARLRRDDPLNAMVGQTENNKWELKQQLGGMSPPRGGFKPDDPNQQIIAEDDVYDEYGGFLGEGLADALASFSRDRLKRDKKRHRKEKRHKRKKMRTDDSSSDSEDMEPTRKHGHRKDGREGGATDEEEKPDRDEKKHSRRLDDSSDSDSKHGKRHHRNSNSRNRDAEKDRHRDRKDAGRDHGGGSYDSRNDHNDAVVIKSRRSEPPVDKHNGGRGSRKDDEAADTSQRHSRHHRREQKKGRKQEKWRFLRWRRRIEIHDDDDKLCGTLGATCRKDVHESQTQWPAQDEIFLAYPNRRWDASTIRPKTK</sequence>
<feature type="region of interest" description="Disordered" evidence="1">
    <location>
        <begin position="110"/>
        <end position="133"/>
    </location>
</feature>
<dbReference type="PANTHER" id="PTHR13151:SF2">
    <property type="entry name" value="COREPRESSOR INTERACTING WITH RBPJ 1"/>
    <property type="match status" value="1"/>
</dbReference>
<dbReference type="PANTHER" id="PTHR13151">
    <property type="entry name" value="CBF1 INTERACTING COREPRESSOR CIR"/>
    <property type="match status" value="1"/>
</dbReference>
<dbReference type="InParanoid" id="D8S0V1"/>
<dbReference type="GO" id="GO:0003714">
    <property type="term" value="F:transcription corepressor activity"/>
    <property type="evidence" value="ECO:0000318"/>
    <property type="project" value="GO_Central"/>
</dbReference>
<dbReference type="EMBL" id="GL377597">
    <property type="protein sequence ID" value="EFJ22112.1"/>
    <property type="molecule type" value="Genomic_DNA"/>
</dbReference>
<dbReference type="AlphaFoldDB" id="D8S0V1"/>
<feature type="compositionally biased region" description="Basic residues" evidence="1">
    <location>
        <begin position="435"/>
        <end position="452"/>
    </location>
</feature>